<dbReference type="GO" id="GO:0016491">
    <property type="term" value="F:oxidoreductase activity"/>
    <property type="evidence" value="ECO:0007669"/>
    <property type="project" value="UniProtKB-KW"/>
</dbReference>
<protein>
    <submittedName>
        <fullName evidence="3">YciK family oxidoreductase</fullName>
    </submittedName>
</protein>
<proteinExistence type="inferred from homology"/>
<sequence>MSEFIGDYHAPKELLKDKIILVTGAGDGIGRTAAKTFAAHGATVILLGRTTPKLEKVYDEIEAAGGPQPAIFPMDLNEARIEAFEHFAEAVDQEFGRLDGLLHNAGLLGQRTPIASYHFDTWQQVMQVNVNAAFGLTKVLLPLLEKSDAGSVVFTGSSVGLKGRAYWGAYSVSKFATEGLMQVLADELDGVSNIRVNSVNPGATRTNMRAAAYPAENPASVTTPEEIMPTYLYLMGDDSRGVSGRQFNAQQ</sequence>
<comment type="caution">
    <text evidence="3">The sequence shown here is derived from an EMBL/GenBank/DDBJ whole genome shotgun (WGS) entry which is preliminary data.</text>
</comment>
<dbReference type="PANTHER" id="PTHR42901">
    <property type="entry name" value="ALCOHOL DEHYDROGENASE"/>
    <property type="match status" value="1"/>
</dbReference>
<reference evidence="3" key="1">
    <citation type="submission" date="2022-11" db="EMBL/GenBank/DDBJ databases">
        <title>Chitin-degrading and fungicidal potential of chitinolytic bacterial strains from marine environment of the Pacific Ocean regions.</title>
        <authorList>
            <person name="Pentekhina I."/>
            <person name="Nedashkovskaya O."/>
            <person name="Seitkalieva A."/>
            <person name="Podvolotskaya A."/>
            <person name="Tekutyeva L."/>
            <person name="Balabanova L."/>
        </authorList>
    </citation>
    <scope>NUCLEOTIDE SEQUENCE</scope>
    <source>
        <strain evidence="3">KMM 6838</strain>
    </source>
</reference>
<dbReference type="SUPFAM" id="SSF51735">
    <property type="entry name" value="NAD(P)-binding Rossmann-fold domains"/>
    <property type="match status" value="1"/>
</dbReference>
<dbReference type="AlphaFoldDB" id="A0AB35HZ67"/>
<dbReference type="InterPro" id="IPR020904">
    <property type="entry name" value="Sc_DH/Rdtase_CS"/>
</dbReference>
<evidence type="ECO:0000256" key="1">
    <source>
        <dbReference type="ARBA" id="ARBA00006484"/>
    </source>
</evidence>
<dbReference type="Pfam" id="PF00106">
    <property type="entry name" value="adh_short"/>
    <property type="match status" value="1"/>
</dbReference>
<dbReference type="Gene3D" id="3.40.50.720">
    <property type="entry name" value="NAD(P)-binding Rossmann-like Domain"/>
    <property type="match status" value="1"/>
</dbReference>
<evidence type="ECO:0000313" key="4">
    <source>
        <dbReference type="Proteomes" id="UP001209730"/>
    </source>
</evidence>
<name>A0AB35HZ67_MICTH</name>
<dbReference type="PANTHER" id="PTHR42901:SF1">
    <property type="entry name" value="ALCOHOL DEHYDROGENASE"/>
    <property type="match status" value="1"/>
</dbReference>
<dbReference type="EMBL" id="JAPHQB010000011">
    <property type="protein sequence ID" value="MCX2801842.1"/>
    <property type="molecule type" value="Genomic_DNA"/>
</dbReference>
<comment type="similarity">
    <text evidence="1">Belongs to the short-chain dehydrogenases/reductases (SDR) family.</text>
</comment>
<dbReference type="PRINTS" id="PR00081">
    <property type="entry name" value="GDHRDH"/>
</dbReference>
<evidence type="ECO:0000256" key="2">
    <source>
        <dbReference type="ARBA" id="ARBA00023002"/>
    </source>
</evidence>
<evidence type="ECO:0000313" key="3">
    <source>
        <dbReference type="EMBL" id="MCX2801842.1"/>
    </source>
</evidence>
<dbReference type="Proteomes" id="UP001209730">
    <property type="component" value="Unassembled WGS sequence"/>
</dbReference>
<dbReference type="NCBIfam" id="NF006509">
    <property type="entry name" value="PRK08945.1"/>
    <property type="match status" value="1"/>
</dbReference>
<organism evidence="3 4">
    <name type="scientific">Microbulbifer thermotolerans</name>
    <dbReference type="NCBI Taxonomy" id="252514"/>
    <lineage>
        <taxon>Bacteria</taxon>
        <taxon>Pseudomonadati</taxon>
        <taxon>Pseudomonadota</taxon>
        <taxon>Gammaproteobacteria</taxon>
        <taxon>Cellvibrionales</taxon>
        <taxon>Microbulbiferaceae</taxon>
        <taxon>Microbulbifer</taxon>
    </lineage>
</organism>
<dbReference type="InterPro" id="IPR002347">
    <property type="entry name" value="SDR_fam"/>
</dbReference>
<dbReference type="InterPro" id="IPR036291">
    <property type="entry name" value="NAD(P)-bd_dom_sf"/>
</dbReference>
<accession>A0AB35HZ67</accession>
<gene>
    <name evidence="3" type="ORF">OQJ68_08605</name>
</gene>
<keyword evidence="2" id="KW-0560">Oxidoreductase</keyword>
<dbReference type="PROSITE" id="PS00061">
    <property type="entry name" value="ADH_SHORT"/>
    <property type="match status" value="1"/>
</dbReference>